<feature type="region of interest" description="Disordered" evidence="2">
    <location>
        <begin position="39"/>
        <end position="67"/>
    </location>
</feature>
<gene>
    <name evidence="4" type="ORF">Ade02nite_02330</name>
</gene>
<dbReference type="RefSeq" id="WP_203759583.1">
    <property type="nucleotide sequence ID" value="NZ_BAAABO010000004.1"/>
</dbReference>
<keyword evidence="3" id="KW-1133">Transmembrane helix</keyword>
<feature type="transmembrane region" description="Helical" evidence="3">
    <location>
        <begin position="164"/>
        <end position="187"/>
    </location>
</feature>
<evidence type="ECO:0000313" key="5">
    <source>
        <dbReference type="Proteomes" id="UP000609879"/>
    </source>
</evidence>
<keyword evidence="3" id="KW-0812">Transmembrane</keyword>
<evidence type="ECO:0000256" key="3">
    <source>
        <dbReference type="SAM" id="Phobius"/>
    </source>
</evidence>
<proteinExistence type="predicted"/>
<feature type="transmembrane region" description="Helical" evidence="3">
    <location>
        <begin position="125"/>
        <end position="143"/>
    </location>
</feature>
<dbReference type="Proteomes" id="UP000609879">
    <property type="component" value="Unassembled WGS sequence"/>
</dbReference>
<name>A0ABQ3XV26_9ACTN</name>
<keyword evidence="5" id="KW-1185">Reference proteome</keyword>
<evidence type="ECO:0000256" key="1">
    <source>
        <dbReference type="SAM" id="Coils"/>
    </source>
</evidence>
<feature type="transmembrane region" description="Helical" evidence="3">
    <location>
        <begin position="225"/>
        <end position="245"/>
    </location>
</feature>
<comment type="caution">
    <text evidence="4">The sequence shown here is derived from an EMBL/GenBank/DDBJ whole genome shotgun (WGS) entry which is preliminary data.</text>
</comment>
<protein>
    <submittedName>
        <fullName evidence="4">Uncharacterized protein</fullName>
    </submittedName>
</protein>
<feature type="transmembrane region" description="Helical" evidence="3">
    <location>
        <begin position="97"/>
        <end position="119"/>
    </location>
</feature>
<dbReference type="Pfam" id="PF14362">
    <property type="entry name" value="DUF4407"/>
    <property type="match status" value="1"/>
</dbReference>
<dbReference type="EMBL" id="BOMI01000003">
    <property type="protein sequence ID" value="GID71592.1"/>
    <property type="molecule type" value="Genomic_DNA"/>
</dbReference>
<dbReference type="InterPro" id="IPR025519">
    <property type="entry name" value="DUF4407"/>
</dbReference>
<evidence type="ECO:0000256" key="2">
    <source>
        <dbReference type="SAM" id="MobiDB-lite"/>
    </source>
</evidence>
<evidence type="ECO:0000313" key="4">
    <source>
        <dbReference type="EMBL" id="GID71592.1"/>
    </source>
</evidence>
<feature type="coiled-coil region" evidence="1">
    <location>
        <begin position="286"/>
        <end position="317"/>
    </location>
</feature>
<reference evidence="4 5" key="1">
    <citation type="submission" date="2021-01" db="EMBL/GenBank/DDBJ databases">
        <title>Whole genome shotgun sequence of Actinoplanes deccanensis NBRC 13994.</title>
        <authorList>
            <person name="Komaki H."/>
            <person name="Tamura T."/>
        </authorList>
    </citation>
    <scope>NUCLEOTIDE SEQUENCE [LARGE SCALE GENOMIC DNA]</scope>
    <source>
        <strain evidence="4 5">NBRC 13994</strain>
    </source>
</reference>
<keyword evidence="1" id="KW-0175">Coiled coil</keyword>
<sequence length="330" mass="35554">MSDEKEPIAFRRHVDYSGQVSPAFTELLAKYGASPRLSRAAQQAAGDPGRRVIDPAEAPPGARPSGPAWTGIGPLLVRAAGADPDLLRRLPRLRPQFEALGASVLGTALIAALSAVFAIDTVIGSVALALPAGLLWGVMIFLLDRTLITSAPAGGSVRRRLLAFVPRILFSTLLGVVIAVPLILRIFQPEIQANLPPGAPAGLLDQLEALNRLAEQNPSIRTAHLALLLLLVALELLPSLTALLIRLQPTDVYGSVVEVQEHYAVTDQKVDSLRRSAPVVEPATTPADVQEQIETLNEKLEELRASLEQERERDLADVIDLAERRRRRAS</sequence>
<keyword evidence="3" id="KW-0472">Membrane</keyword>
<organism evidence="4 5">
    <name type="scientific">Paractinoplanes deccanensis</name>
    <dbReference type="NCBI Taxonomy" id="113561"/>
    <lineage>
        <taxon>Bacteria</taxon>
        <taxon>Bacillati</taxon>
        <taxon>Actinomycetota</taxon>
        <taxon>Actinomycetes</taxon>
        <taxon>Micromonosporales</taxon>
        <taxon>Micromonosporaceae</taxon>
        <taxon>Paractinoplanes</taxon>
    </lineage>
</organism>
<accession>A0ABQ3XV26</accession>